<dbReference type="PANTHER" id="PTHR32183">
    <property type="match status" value="1"/>
</dbReference>
<dbReference type="CDD" id="cd02440">
    <property type="entry name" value="AdoMet_MTases"/>
    <property type="match status" value="1"/>
</dbReference>
<keyword evidence="3 5" id="KW-0808">Transferase</keyword>
<comment type="caution">
    <text evidence="5">The sequence shown here is derived from an EMBL/GenBank/DDBJ whole genome shotgun (WGS) entry which is preliminary data.</text>
</comment>
<dbReference type="EMBL" id="JACHVQ010000003">
    <property type="protein sequence ID" value="MBB2893519.1"/>
    <property type="molecule type" value="Genomic_DNA"/>
</dbReference>
<dbReference type="AlphaFoldDB" id="A0A839N9M6"/>
<evidence type="ECO:0000256" key="2">
    <source>
        <dbReference type="ARBA" id="ARBA00022603"/>
    </source>
</evidence>
<dbReference type="GO" id="GO:0032259">
    <property type="term" value="P:methylation"/>
    <property type="evidence" value="ECO:0007669"/>
    <property type="project" value="UniProtKB-KW"/>
</dbReference>
<dbReference type="InterPro" id="IPR008854">
    <property type="entry name" value="TPMT"/>
</dbReference>
<dbReference type="Pfam" id="PF05724">
    <property type="entry name" value="TPMT"/>
    <property type="match status" value="1"/>
</dbReference>
<evidence type="ECO:0000256" key="3">
    <source>
        <dbReference type="ARBA" id="ARBA00022679"/>
    </source>
</evidence>
<evidence type="ECO:0000256" key="4">
    <source>
        <dbReference type="ARBA" id="ARBA00022691"/>
    </source>
</evidence>
<dbReference type="SUPFAM" id="SSF53335">
    <property type="entry name" value="S-adenosyl-L-methionine-dependent methyltransferases"/>
    <property type="match status" value="1"/>
</dbReference>
<keyword evidence="6" id="KW-1185">Reference proteome</keyword>
<protein>
    <submittedName>
        <fullName evidence="5">SAM-dependent methyltransferase</fullName>
    </submittedName>
</protein>
<dbReference type="Proteomes" id="UP000559182">
    <property type="component" value="Unassembled WGS sequence"/>
</dbReference>
<dbReference type="RefSeq" id="WP_183321966.1">
    <property type="nucleotide sequence ID" value="NZ_JACHVQ010000003.1"/>
</dbReference>
<proteinExistence type="predicted"/>
<name>A0A839N9M6_9MICO</name>
<dbReference type="InterPro" id="IPR029063">
    <property type="entry name" value="SAM-dependent_MTases_sf"/>
</dbReference>
<keyword evidence="1" id="KW-0597">Phosphoprotein</keyword>
<accession>A0A839N9M6</accession>
<evidence type="ECO:0000313" key="6">
    <source>
        <dbReference type="Proteomes" id="UP000559182"/>
    </source>
</evidence>
<keyword evidence="4" id="KW-0949">S-adenosyl-L-methionine</keyword>
<dbReference type="PANTHER" id="PTHR32183:SF6">
    <property type="entry name" value="CYSTEINE SULFINATE DESULFINASE_CYSTEINE DESULFURASE AND RELATED ENZYMES"/>
    <property type="match status" value="1"/>
</dbReference>
<dbReference type="PROSITE" id="PS51585">
    <property type="entry name" value="SAM_MT_TPMT"/>
    <property type="match status" value="1"/>
</dbReference>
<dbReference type="Gene3D" id="3.40.50.150">
    <property type="entry name" value="Vaccinia Virus protein VP39"/>
    <property type="match status" value="1"/>
</dbReference>
<evidence type="ECO:0000313" key="5">
    <source>
        <dbReference type="EMBL" id="MBB2893519.1"/>
    </source>
</evidence>
<reference evidence="5 6" key="1">
    <citation type="submission" date="2020-08" db="EMBL/GenBank/DDBJ databases">
        <title>Sequencing the genomes of 1000 actinobacteria strains.</title>
        <authorList>
            <person name="Klenk H.-P."/>
        </authorList>
    </citation>
    <scope>NUCLEOTIDE SEQUENCE [LARGE SCALE GENOMIC DNA]</scope>
    <source>
        <strain evidence="5 6">DSM 105369</strain>
    </source>
</reference>
<keyword evidence="2 5" id="KW-0489">Methyltransferase</keyword>
<dbReference type="GO" id="GO:0008757">
    <property type="term" value="F:S-adenosylmethionine-dependent methyltransferase activity"/>
    <property type="evidence" value="ECO:0007669"/>
    <property type="project" value="InterPro"/>
</dbReference>
<evidence type="ECO:0000256" key="1">
    <source>
        <dbReference type="ARBA" id="ARBA00022553"/>
    </source>
</evidence>
<gene>
    <name evidence="5" type="ORF">FHU39_003550</name>
</gene>
<sequence length="222" mass="24119">MTETPGFDRSQELAKASLAAGSPTDWFEQLYDAAAHGEVEIPWDRGGPHPLLSEWFAQYPEEATGSGRTAVVPGAGPGHDAELLASLGFRTTAFDISHTAIDRITAAHPSSTVDYRVANLFDLPEEWRGAFDLVVEAMTVQSMPRDVRTRATAAVRSLVAPGGVLLVIGGVLPPEPDPDYGPPWRLTRAEIEAFGTDDLALERVVHDTEGIRYRAVFRRRAA</sequence>
<organism evidence="5 6">
    <name type="scientific">Flexivirga oryzae</name>
    <dbReference type="NCBI Taxonomy" id="1794944"/>
    <lineage>
        <taxon>Bacteria</taxon>
        <taxon>Bacillati</taxon>
        <taxon>Actinomycetota</taxon>
        <taxon>Actinomycetes</taxon>
        <taxon>Micrococcales</taxon>
        <taxon>Dermacoccaceae</taxon>
        <taxon>Flexivirga</taxon>
    </lineage>
</organism>